<dbReference type="Proteomes" id="UP001519460">
    <property type="component" value="Unassembled WGS sequence"/>
</dbReference>
<feature type="compositionally biased region" description="Polar residues" evidence="1">
    <location>
        <begin position="24"/>
        <end position="33"/>
    </location>
</feature>
<comment type="caution">
    <text evidence="2">The sequence shown here is derived from an EMBL/GenBank/DDBJ whole genome shotgun (WGS) entry which is preliminary data.</text>
</comment>
<proteinExistence type="predicted"/>
<keyword evidence="3" id="KW-1185">Reference proteome</keyword>
<dbReference type="AlphaFoldDB" id="A0ABD0LK77"/>
<accession>A0ABD0LK77</accession>
<evidence type="ECO:0000313" key="3">
    <source>
        <dbReference type="Proteomes" id="UP001519460"/>
    </source>
</evidence>
<name>A0ABD0LK77_9CAEN</name>
<reference evidence="2 3" key="1">
    <citation type="journal article" date="2023" name="Sci. Data">
        <title>Genome assembly of the Korean intertidal mud-creeper Batillaria attramentaria.</title>
        <authorList>
            <person name="Patra A.K."/>
            <person name="Ho P.T."/>
            <person name="Jun S."/>
            <person name="Lee S.J."/>
            <person name="Kim Y."/>
            <person name="Won Y.J."/>
        </authorList>
    </citation>
    <scope>NUCLEOTIDE SEQUENCE [LARGE SCALE GENOMIC DNA]</scope>
    <source>
        <strain evidence="2">Wonlab-2016</strain>
    </source>
</reference>
<sequence>MALSVLRPEPDQRRELSPADKTAGSIQDPSPTTETPPPCRLPVEYNCLPFFPHEFRAALGTRPEGKV</sequence>
<evidence type="ECO:0000256" key="1">
    <source>
        <dbReference type="SAM" id="MobiDB-lite"/>
    </source>
</evidence>
<organism evidence="2 3">
    <name type="scientific">Batillaria attramentaria</name>
    <dbReference type="NCBI Taxonomy" id="370345"/>
    <lineage>
        <taxon>Eukaryota</taxon>
        <taxon>Metazoa</taxon>
        <taxon>Spiralia</taxon>
        <taxon>Lophotrochozoa</taxon>
        <taxon>Mollusca</taxon>
        <taxon>Gastropoda</taxon>
        <taxon>Caenogastropoda</taxon>
        <taxon>Sorbeoconcha</taxon>
        <taxon>Cerithioidea</taxon>
        <taxon>Batillariidae</taxon>
        <taxon>Batillaria</taxon>
    </lineage>
</organism>
<evidence type="ECO:0000313" key="2">
    <source>
        <dbReference type="EMBL" id="KAK7499924.1"/>
    </source>
</evidence>
<gene>
    <name evidence="2" type="ORF">BaRGS_00008772</name>
</gene>
<feature type="compositionally biased region" description="Basic and acidic residues" evidence="1">
    <location>
        <begin position="8"/>
        <end position="18"/>
    </location>
</feature>
<dbReference type="EMBL" id="JACVVK020000040">
    <property type="protein sequence ID" value="KAK7499924.1"/>
    <property type="molecule type" value="Genomic_DNA"/>
</dbReference>
<feature type="region of interest" description="Disordered" evidence="1">
    <location>
        <begin position="1"/>
        <end position="39"/>
    </location>
</feature>
<protein>
    <submittedName>
        <fullName evidence="2">Uncharacterized protein</fullName>
    </submittedName>
</protein>